<accession>A0A420E782</accession>
<dbReference type="PANTHER" id="PTHR43649:SF32">
    <property type="entry name" value="SUGAR BINDING SECRETED PROTEIN"/>
    <property type="match status" value="1"/>
</dbReference>
<dbReference type="SUPFAM" id="SSF53850">
    <property type="entry name" value="Periplasmic binding protein-like II"/>
    <property type="match status" value="1"/>
</dbReference>
<dbReference type="InterPro" id="IPR006059">
    <property type="entry name" value="SBP"/>
</dbReference>
<comment type="caution">
    <text evidence="4">The sequence shown here is derived from an EMBL/GenBank/DDBJ whole genome shotgun (WGS) entry which is preliminary data.</text>
</comment>
<evidence type="ECO:0000313" key="5">
    <source>
        <dbReference type="Proteomes" id="UP000286482"/>
    </source>
</evidence>
<organism evidence="4 5">
    <name type="scientific">Alginatibacterium sediminis</name>
    <dbReference type="NCBI Taxonomy" id="2164068"/>
    <lineage>
        <taxon>Bacteria</taxon>
        <taxon>Pseudomonadati</taxon>
        <taxon>Pseudomonadota</taxon>
        <taxon>Gammaproteobacteria</taxon>
        <taxon>Alteromonadales</taxon>
        <taxon>Alteromonadaceae</taxon>
        <taxon>Alginatibacterium</taxon>
    </lineage>
</organism>
<dbReference type="PANTHER" id="PTHR43649">
    <property type="entry name" value="ARABINOSE-BINDING PROTEIN-RELATED"/>
    <property type="match status" value="1"/>
</dbReference>
<dbReference type="EMBL" id="RAQO01000009">
    <property type="protein sequence ID" value="RKF14265.1"/>
    <property type="molecule type" value="Genomic_DNA"/>
</dbReference>
<keyword evidence="5" id="KW-1185">Reference proteome</keyword>
<evidence type="ECO:0000256" key="2">
    <source>
        <dbReference type="ARBA" id="ARBA00008520"/>
    </source>
</evidence>
<evidence type="ECO:0000313" key="4">
    <source>
        <dbReference type="EMBL" id="RKF14265.1"/>
    </source>
</evidence>
<name>A0A420E782_9ALTE</name>
<dbReference type="Pfam" id="PF13416">
    <property type="entry name" value="SBP_bac_8"/>
    <property type="match status" value="1"/>
</dbReference>
<sequence>MTHAMVKGIVATAVGFSMAGAVAQATELSVWAWDPNFNVAIMNEAGERYTAMHSDVTVKVEDTAKDSLEQKLHTSLASGMTKTLPDIVLIEDYNAQKYLQAYPGAFAAMEKVVDYSSFAPYKVDVMTIGDSVYGIPFDTGVTGMYYRTDILADAGFTAEDLQDITWERFIEIGKVVKEKTGKEMLGNDPNDPGLIRVMMQSAGSWYFDKDGNVDIKNNAALKESLELIRDMTKSGIARPTMGWSEWVGTVNSGQVASITTGVWITGSVKSNPDQSGLWAVAPTPRLTVEGATQTSNLGGSSWYVLNSSENKDAAIAFLNEIYTQDKEFYQKILVDRGAVGSYLGAGEGAAYQTEDAFFAGQKVYSDFSDWTAQIPKVNYGMYTYEADAALSAQLPALLQGTDVDTVLERIEQQLKNQIQ</sequence>
<comment type="similarity">
    <text evidence="2">Belongs to the bacterial solute-binding protein 1 family.</text>
</comment>
<dbReference type="GO" id="GO:0042597">
    <property type="term" value="C:periplasmic space"/>
    <property type="evidence" value="ECO:0007669"/>
    <property type="project" value="UniProtKB-SubCell"/>
</dbReference>
<reference evidence="4 5" key="1">
    <citation type="submission" date="2018-09" db="EMBL/GenBank/DDBJ databases">
        <authorList>
            <person name="Wang Z."/>
        </authorList>
    </citation>
    <scope>NUCLEOTIDE SEQUENCE [LARGE SCALE GENOMIC DNA]</scope>
    <source>
        <strain evidence="4 5">ALS 81</strain>
    </source>
</reference>
<dbReference type="Gene3D" id="3.40.190.10">
    <property type="entry name" value="Periplasmic binding protein-like II"/>
    <property type="match status" value="1"/>
</dbReference>
<dbReference type="RefSeq" id="WP_120356076.1">
    <property type="nucleotide sequence ID" value="NZ_RAQO01000009.1"/>
</dbReference>
<gene>
    <name evidence="4" type="ORF">DBZ36_16500</name>
</gene>
<keyword evidence="3" id="KW-0732">Signal</keyword>
<feature type="chain" id="PRO_5019215129" evidence="3">
    <location>
        <begin position="24"/>
        <end position="419"/>
    </location>
</feature>
<comment type="subcellular location">
    <subcellularLocation>
        <location evidence="1">Periplasm</location>
    </subcellularLocation>
</comment>
<dbReference type="Proteomes" id="UP000286482">
    <property type="component" value="Unassembled WGS sequence"/>
</dbReference>
<dbReference type="AlphaFoldDB" id="A0A420E782"/>
<evidence type="ECO:0000256" key="1">
    <source>
        <dbReference type="ARBA" id="ARBA00004418"/>
    </source>
</evidence>
<dbReference type="OrthoDB" id="9804061at2"/>
<dbReference type="InterPro" id="IPR050490">
    <property type="entry name" value="Bact_solute-bd_prot1"/>
</dbReference>
<feature type="signal peptide" evidence="3">
    <location>
        <begin position="1"/>
        <end position="23"/>
    </location>
</feature>
<protein>
    <submittedName>
        <fullName evidence="4">Extracellular solute-binding protein</fullName>
    </submittedName>
</protein>
<evidence type="ECO:0000256" key="3">
    <source>
        <dbReference type="SAM" id="SignalP"/>
    </source>
</evidence>
<proteinExistence type="inferred from homology"/>